<evidence type="ECO:0000313" key="7">
    <source>
        <dbReference type="Ensembl" id="ENSJJAP00000005645.1"/>
    </source>
</evidence>
<organism evidence="7 8">
    <name type="scientific">Jaculus jaculus</name>
    <name type="common">Lesser Egyptian jerboa</name>
    <dbReference type="NCBI Taxonomy" id="51337"/>
    <lineage>
        <taxon>Eukaryota</taxon>
        <taxon>Metazoa</taxon>
        <taxon>Chordata</taxon>
        <taxon>Craniata</taxon>
        <taxon>Vertebrata</taxon>
        <taxon>Euteleostomi</taxon>
        <taxon>Mammalia</taxon>
        <taxon>Eutheria</taxon>
        <taxon>Euarchontoglires</taxon>
        <taxon>Glires</taxon>
        <taxon>Rodentia</taxon>
        <taxon>Myomorpha</taxon>
        <taxon>Dipodoidea</taxon>
        <taxon>Dipodidae</taxon>
        <taxon>Dipodinae</taxon>
        <taxon>Jaculus</taxon>
    </lineage>
</organism>
<dbReference type="OrthoDB" id="6369810at2759"/>
<reference evidence="7" key="1">
    <citation type="submission" date="2025-08" db="UniProtKB">
        <authorList>
            <consortium name="Ensembl"/>
        </authorList>
    </citation>
    <scope>IDENTIFICATION</scope>
</reference>
<evidence type="ECO:0000259" key="6">
    <source>
        <dbReference type="PROSITE" id="PS50041"/>
    </source>
</evidence>
<accession>A0A8C5NWJ0</accession>
<dbReference type="InterPro" id="IPR002352">
    <property type="entry name" value="Eosinophil_major_basic"/>
</dbReference>
<evidence type="ECO:0000256" key="5">
    <source>
        <dbReference type="SAM" id="SignalP"/>
    </source>
</evidence>
<dbReference type="PRINTS" id="PR00770">
    <property type="entry name" value="EMAJORBASICP"/>
</dbReference>
<dbReference type="Pfam" id="PF00059">
    <property type="entry name" value="Lectin_C"/>
    <property type="match status" value="1"/>
</dbReference>
<dbReference type="GO" id="GO:0002215">
    <property type="term" value="P:defense response to nematode"/>
    <property type="evidence" value="ECO:0007669"/>
    <property type="project" value="Ensembl"/>
</dbReference>
<dbReference type="SMART" id="SM00034">
    <property type="entry name" value="CLECT"/>
    <property type="match status" value="1"/>
</dbReference>
<dbReference type="InterPro" id="IPR050976">
    <property type="entry name" value="Snaclec"/>
</dbReference>
<dbReference type="FunFam" id="3.10.100.10:FF:000090">
    <property type="entry name" value="Proteoglycan 2, bone marrow"/>
    <property type="match status" value="1"/>
</dbReference>
<name>A0A8C5NWJ0_JACJA</name>
<dbReference type="InterPro" id="IPR033816">
    <property type="entry name" value="EMBP_CTLD"/>
</dbReference>
<dbReference type="AlphaFoldDB" id="A0A8C5NWJ0"/>
<feature type="region of interest" description="Disordered" evidence="4">
    <location>
        <begin position="46"/>
        <end position="78"/>
    </location>
</feature>
<dbReference type="GO" id="GO:0030246">
    <property type="term" value="F:carbohydrate binding"/>
    <property type="evidence" value="ECO:0007669"/>
    <property type="project" value="UniProtKB-KW"/>
</dbReference>
<dbReference type="CDD" id="cd03598">
    <property type="entry name" value="CLECT_EMBP_like"/>
    <property type="match status" value="1"/>
</dbReference>
<dbReference type="PROSITE" id="PS50041">
    <property type="entry name" value="C_TYPE_LECTIN_2"/>
    <property type="match status" value="1"/>
</dbReference>
<evidence type="ECO:0000256" key="3">
    <source>
        <dbReference type="ARBA" id="ARBA00023157"/>
    </source>
</evidence>
<feature type="signal peptide" evidence="5">
    <location>
        <begin position="1"/>
        <end position="17"/>
    </location>
</feature>
<gene>
    <name evidence="7" type="primary">Prg2</name>
</gene>
<dbReference type="Gene3D" id="3.10.100.10">
    <property type="entry name" value="Mannose-Binding Protein A, subunit A"/>
    <property type="match status" value="1"/>
</dbReference>
<evidence type="ECO:0000313" key="8">
    <source>
        <dbReference type="Proteomes" id="UP000694385"/>
    </source>
</evidence>
<evidence type="ECO:0000256" key="4">
    <source>
        <dbReference type="SAM" id="MobiDB-lite"/>
    </source>
</evidence>
<feature type="domain" description="C-type lectin" evidence="6">
    <location>
        <begin position="112"/>
        <end position="224"/>
    </location>
</feature>
<dbReference type="InterPro" id="IPR001304">
    <property type="entry name" value="C-type_lectin-like"/>
</dbReference>
<dbReference type="SUPFAM" id="SSF56436">
    <property type="entry name" value="C-type lectin-like"/>
    <property type="match status" value="1"/>
</dbReference>
<keyword evidence="2" id="KW-0430">Lectin</keyword>
<evidence type="ECO:0000256" key="2">
    <source>
        <dbReference type="ARBA" id="ARBA00022734"/>
    </source>
</evidence>
<feature type="chain" id="PRO_5034797780" evidence="5">
    <location>
        <begin position="18"/>
        <end position="225"/>
    </location>
</feature>
<dbReference type="GO" id="GO:0010936">
    <property type="term" value="P:negative regulation of macrophage cytokine production"/>
    <property type="evidence" value="ECO:0007669"/>
    <property type="project" value="Ensembl"/>
</dbReference>
<dbReference type="GO" id="GO:0032693">
    <property type="term" value="P:negative regulation of interleukin-10 production"/>
    <property type="evidence" value="ECO:0007669"/>
    <property type="project" value="Ensembl"/>
</dbReference>
<evidence type="ECO:0000256" key="1">
    <source>
        <dbReference type="ARBA" id="ARBA00022729"/>
    </source>
</evidence>
<dbReference type="Proteomes" id="UP000694385">
    <property type="component" value="Unassembled WGS sequence"/>
</dbReference>
<dbReference type="PANTHER" id="PTHR22991">
    <property type="entry name" value="PROTEIN CBG13490"/>
    <property type="match status" value="1"/>
</dbReference>
<protein>
    <submittedName>
        <fullName evidence="7">Proteoglycan 2, bone marrow</fullName>
    </submittedName>
</protein>
<dbReference type="GeneTree" id="ENSGT00440000039859"/>
<sequence>MKFPLAILALLIGGVSARHLRSETSNFESFKCDETLPQEGEIFRQEVKESPVELTLPEEEEEGGSGGEGTPEDKEAVESDSALDVLDRDLQCPKEEDTVKLEGSPGCKTCRYLVVRKARNFNQAQSVCQRCYRGNLVSIHSFKFNFQIQCSIRALNQGQVWIGGKIVGVGHCARFHWVDGSSWNFAYWAAGQPQACGGRCVSMCTRGAQWRKSKCTRRLPFICSY</sequence>
<keyword evidence="8" id="KW-1185">Reference proteome</keyword>
<proteinExistence type="predicted"/>
<dbReference type="CTD" id="5553"/>
<reference evidence="7" key="2">
    <citation type="submission" date="2025-09" db="UniProtKB">
        <authorList>
            <consortium name="Ensembl"/>
        </authorList>
    </citation>
    <scope>IDENTIFICATION</scope>
</reference>
<dbReference type="GeneID" id="101601274"/>
<dbReference type="PANTHER" id="PTHR22991:SF40">
    <property type="entry name" value="PROTEIN CBG13490"/>
    <property type="match status" value="1"/>
</dbReference>
<dbReference type="GO" id="GO:0032753">
    <property type="term" value="P:positive regulation of interleukin-4 production"/>
    <property type="evidence" value="ECO:0007669"/>
    <property type="project" value="Ensembl"/>
</dbReference>
<keyword evidence="3" id="KW-1015">Disulfide bond</keyword>
<keyword evidence="1 5" id="KW-0732">Signal</keyword>
<dbReference type="OMA" id="WGRCKRF"/>
<dbReference type="InterPro" id="IPR016186">
    <property type="entry name" value="C-type_lectin-like/link_sf"/>
</dbReference>
<dbReference type="Ensembl" id="ENSJJAT00000012026.1">
    <property type="protein sequence ID" value="ENSJJAP00000005645.1"/>
    <property type="gene ID" value="ENSJJAG00000010536.1"/>
</dbReference>
<dbReference type="GO" id="GO:0006955">
    <property type="term" value="P:immune response"/>
    <property type="evidence" value="ECO:0007669"/>
    <property type="project" value="InterPro"/>
</dbReference>
<dbReference type="InterPro" id="IPR016187">
    <property type="entry name" value="CTDL_fold"/>
</dbReference>